<dbReference type="InterPro" id="IPR029058">
    <property type="entry name" value="AB_hydrolase_fold"/>
</dbReference>
<comment type="similarity">
    <text evidence="1">Belongs to the paxM FAD-dependent monooxygenase family.</text>
</comment>
<dbReference type="GO" id="GO:0003677">
    <property type="term" value="F:DNA binding"/>
    <property type="evidence" value="ECO:0007669"/>
    <property type="project" value="InterPro"/>
</dbReference>
<dbReference type="GO" id="GO:0071949">
    <property type="term" value="F:FAD binding"/>
    <property type="evidence" value="ECO:0007669"/>
    <property type="project" value="InterPro"/>
</dbReference>
<keyword evidence="4" id="KW-0560">Oxidoreductase</keyword>
<organism evidence="9 10">
    <name type="scientific">Talaromyces islandicus</name>
    <name type="common">Penicillium islandicum</name>
    <dbReference type="NCBI Taxonomy" id="28573"/>
    <lineage>
        <taxon>Eukaryota</taxon>
        <taxon>Fungi</taxon>
        <taxon>Dikarya</taxon>
        <taxon>Ascomycota</taxon>
        <taxon>Pezizomycotina</taxon>
        <taxon>Eurotiomycetes</taxon>
        <taxon>Eurotiomycetidae</taxon>
        <taxon>Eurotiales</taxon>
        <taxon>Trichocomaceae</taxon>
        <taxon>Talaromyces</taxon>
        <taxon>Talaromyces sect. Islandici</taxon>
    </lineage>
</organism>
<evidence type="ECO:0000256" key="3">
    <source>
        <dbReference type="ARBA" id="ARBA00022827"/>
    </source>
</evidence>
<feature type="region of interest" description="Disordered" evidence="7">
    <location>
        <begin position="629"/>
        <end position="657"/>
    </location>
</feature>
<feature type="compositionally biased region" description="Basic and acidic residues" evidence="7">
    <location>
        <begin position="629"/>
        <end position="639"/>
    </location>
</feature>
<sequence length="1548" mass="174509">MSQLIEDHTFDFEFNRMLAHARYRGSDIREVINLIPMITPGDMESWYKAFVELAERAKASAGEEPRPNQYSRKITYSDRLFAASDYYRAADFFLHGHPEDPRINTLWDKQAACFDAALKHFGNGTRHLVKADTFSVPLIHFKAPPGVGPAGPKPTILVGNGFDGSMEEMLHVNGIAALERGYNVILFEGPGQCTVRRYQGLGFIHDWERVVTPVVDFALSMEEVDKEKIVLYGYSMSGCLAVRAAAFEHRIAATVAIDGVIDTGIAFKAPNDLMKLYNCGERKTFDEEFRKWMFDPCTPTPSRWIYQHGLWVFNVFQPSQLFDSVKAHNLHDSIQNVQCPVYIGAAEDEVFFQGQPQQLAQALGKKGHLRRIGGSPNQGSLIFSSSEPQYVGGTHWTAILDSIVDLKEDLERQEKEYAEDPHTSHVPLFYNSKAASKTELLEGIPARQAVDRLVSQYFNSLDLAPLCLHSGIFLKEYERFWDAPSETPVLWLGLLFSILGLATLASNTSSENSYAERYDPLVDTYREKTAQCLKLGEYTKPTRHTFETLYNYVVIEYSIQNDANKDVGVLMGVLITLAIRMGYHRDPSHFPDISPFAGEIRRRVWVTLLQGDILTSTQMGMPRMIKESEYDSREPRNLNDLDFDENSQELPPSRPETEITTSTQLIARRRMFTALGKVVDLTATTNPYSYAEVMRIDKTLHEAENSLPPDFHNKPIGSAVIDPPQMIMHRLFLRLMFHKSQIMLHRRYLHMHAGLPSNEENSYAYSRKSCLEAALGVLEIQRIFDVETAPNGNLHPLRWKFSSFVRHECMTATMVLCFLAQHGLEQFGQSPESSAGQVISALKGAHDIWYRLSQSSTEARTASQAIRIILRRLGDNDLSMKTNNESDQEVIPWEPGQDFYFPNMSLESDLYLPFIESGLSFAGVGPERCASEFDRAMLESQRVWFLLQDLGKRQSCFLSQPEWRRVFTSHLVTPVDLRNPKLSLRSKFCDMLVDIPDLLSDISRVVSAENGETSGDIQAKRRNILFRVVSQKRWIETWYRTDLEPLFLSGGDARYPNVLVAIMDFISSSTILNLCEALSTLSSVLPQHLLSSAAVVDQLAIASWKDSVRESFAFAGGMSWVISEPLKSLLQCIFAVIIGAGPGGLAAALHLKRANNISVTVYELRPSSSSVIGGAIGIPSNGLRLLYRLGLYEELGRLGNTAEDFVLHSTRNDNIVTEANFSGEATQKIGFGYMRIKRSDLISVLLKAVQKEGIPIHYEKCIVSIDDQSDNVTAVFSDGTHDTADILLGCDGIHSTVRSLHIDSGIQPEYSGVSAMFSVLKRSQLPDDAPPITCFNSTFTTDGMLAVMSCTASNDEVFWFFSGEVPVPESGENGWEEHRRKEVQEVKNSILDILYQVQGRWGDFARDLIRKTDKISFTPIYRIPLGKTWSRGRCLLIGDAAHAMQPHAGQGTSMALEDVFVLSRVIKQNQNDPVKCIFRKYDNIRRPRITRIYTASEQNGQMWTKTGPWGLWFRELMAWVVFSLPQVFGWRRGIIPLQDLIYDPEAEF</sequence>
<name>A0A0U1MA02_TALIS</name>
<accession>A0A0U1MA02</accession>
<dbReference type="InterPro" id="IPR050493">
    <property type="entry name" value="FAD-dep_Monooxygenase_BioMet"/>
</dbReference>
<dbReference type="Pfam" id="PF04082">
    <property type="entry name" value="Fungal_trans"/>
    <property type="match status" value="1"/>
</dbReference>
<keyword evidence="6" id="KW-0539">Nucleus</keyword>
<gene>
    <name evidence="9" type="ORF">PISL3812_09427</name>
</gene>
<evidence type="ECO:0000256" key="4">
    <source>
        <dbReference type="ARBA" id="ARBA00023002"/>
    </source>
</evidence>
<feature type="domain" description="Xylanolytic transcriptional activator regulatory" evidence="8">
    <location>
        <begin position="567"/>
        <end position="641"/>
    </location>
</feature>
<dbReference type="GO" id="GO:0004497">
    <property type="term" value="F:monooxygenase activity"/>
    <property type="evidence" value="ECO:0007669"/>
    <property type="project" value="UniProtKB-KW"/>
</dbReference>
<dbReference type="SMART" id="SM00906">
    <property type="entry name" value="Fungal_trans"/>
    <property type="match status" value="1"/>
</dbReference>
<evidence type="ECO:0000313" key="9">
    <source>
        <dbReference type="EMBL" id="CRG92369.1"/>
    </source>
</evidence>
<evidence type="ECO:0000256" key="7">
    <source>
        <dbReference type="SAM" id="MobiDB-lite"/>
    </source>
</evidence>
<evidence type="ECO:0000256" key="1">
    <source>
        <dbReference type="ARBA" id="ARBA00007992"/>
    </source>
</evidence>
<dbReference type="Gene3D" id="3.50.50.60">
    <property type="entry name" value="FAD/NAD(P)-binding domain"/>
    <property type="match status" value="1"/>
</dbReference>
<dbReference type="Gene3D" id="1.20.1440.110">
    <property type="entry name" value="acylaminoacyl peptidase"/>
    <property type="match status" value="1"/>
</dbReference>
<evidence type="ECO:0000256" key="2">
    <source>
        <dbReference type="ARBA" id="ARBA00022630"/>
    </source>
</evidence>
<dbReference type="PANTHER" id="PTHR13789:SF309">
    <property type="entry name" value="PUTATIVE (AFU_ORTHOLOGUE AFUA_6G14510)-RELATED"/>
    <property type="match status" value="1"/>
</dbReference>
<dbReference type="OrthoDB" id="4227561at2759"/>
<dbReference type="STRING" id="28573.A0A0U1MA02"/>
<dbReference type="SUPFAM" id="SSF51905">
    <property type="entry name" value="FAD/NAD(P)-binding domain"/>
    <property type="match status" value="1"/>
</dbReference>
<proteinExistence type="inferred from homology"/>
<evidence type="ECO:0000313" key="10">
    <source>
        <dbReference type="Proteomes" id="UP000054383"/>
    </source>
</evidence>
<dbReference type="Pfam" id="PF01494">
    <property type="entry name" value="FAD_binding_3"/>
    <property type="match status" value="1"/>
</dbReference>
<keyword evidence="5" id="KW-0503">Monooxygenase</keyword>
<dbReference type="InterPro" id="IPR036188">
    <property type="entry name" value="FAD/NAD-bd_sf"/>
</dbReference>
<keyword evidence="3" id="KW-0274">FAD</keyword>
<dbReference type="GO" id="GO:0006351">
    <property type="term" value="P:DNA-templated transcription"/>
    <property type="evidence" value="ECO:0007669"/>
    <property type="project" value="InterPro"/>
</dbReference>
<dbReference type="Gene3D" id="3.40.50.1820">
    <property type="entry name" value="alpha/beta hydrolase"/>
    <property type="match status" value="1"/>
</dbReference>
<reference evidence="9 10" key="1">
    <citation type="submission" date="2015-04" db="EMBL/GenBank/DDBJ databases">
        <authorList>
            <person name="Syromyatnikov M.Y."/>
            <person name="Popov V.N."/>
        </authorList>
    </citation>
    <scope>NUCLEOTIDE SEQUENCE [LARGE SCALE GENOMIC DNA]</scope>
    <source>
        <strain evidence="9">WF-38-12</strain>
    </source>
</reference>
<evidence type="ECO:0000256" key="5">
    <source>
        <dbReference type="ARBA" id="ARBA00023033"/>
    </source>
</evidence>
<dbReference type="GO" id="GO:0008270">
    <property type="term" value="F:zinc ion binding"/>
    <property type="evidence" value="ECO:0007669"/>
    <property type="project" value="InterPro"/>
</dbReference>
<keyword evidence="2" id="KW-0285">Flavoprotein</keyword>
<dbReference type="InterPro" id="IPR007219">
    <property type="entry name" value="XnlR_reg_dom"/>
</dbReference>
<keyword evidence="10" id="KW-1185">Reference proteome</keyword>
<protein>
    <submittedName>
        <fullName evidence="9">Regulator of V-ATPase in vacuolar membrane protein 1</fullName>
    </submittedName>
</protein>
<evidence type="ECO:0000259" key="8">
    <source>
        <dbReference type="SMART" id="SM00906"/>
    </source>
</evidence>
<dbReference type="Pfam" id="PF12697">
    <property type="entry name" value="Abhydrolase_6"/>
    <property type="match status" value="1"/>
</dbReference>
<dbReference type="InterPro" id="IPR000073">
    <property type="entry name" value="AB_hydrolase_1"/>
</dbReference>
<dbReference type="EMBL" id="CVMT01000012">
    <property type="protein sequence ID" value="CRG92369.1"/>
    <property type="molecule type" value="Genomic_DNA"/>
</dbReference>
<dbReference type="SUPFAM" id="SSF53474">
    <property type="entry name" value="alpha/beta-Hydrolases"/>
    <property type="match status" value="1"/>
</dbReference>
<evidence type="ECO:0000256" key="6">
    <source>
        <dbReference type="ARBA" id="ARBA00023242"/>
    </source>
</evidence>
<dbReference type="CDD" id="cd12148">
    <property type="entry name" value="fungal_TF_MHR"/>
    <property type="match status" value="1"/>
</dbReference>
<dbReference type="InterPro" id="IPR002938">
    <property type="entry name" value="FAD-bd"/>
</dbReference>
<dbReference type="Proteomes" id="UP000054383">
    <property type="component" value="Unassembled WGS sequence"/>
</dbReference>
<dbReference type="PRINTS" id="PR00420">
    <property type="entry name" value="RNGMNOXGNASE"/>
</dbReference>
<dbReference type="PANTHER" id="PTHR13789">
    <property type="entry name" value="MONOOXYGENASE"/>
    <property type="match status" value="1"/>
</dbReference>